<keyword evidence="1" id="KW-0812">Transmembrane</keyword>
<accession>A0ABW7EPD9</accession>
<evidence type="ECO:0000259" key="2">
    <source>
        <dbReference type="Pfam" id="PF04892"/>
    </source>
</evidence>
<proteinExistence type="predicted"/>
<evidence type="ECO:0000313" key="3">
    <source>
        <dbReference type="EMBL" id="MFG6415365.1"/>
    </source>
</evidence>
<dbReference type="PANTHER" id="PTHR28008:SF1">
    <property type="entry name" value="DOMAIN PROTEIN, PUTATIVE (AFU_ORTHOLOGUE AFUA_3G10980)-RELATED"/>
    <property type="match status" value="1"/>
</dbReference>
<dbReference type="Pfam" id="PF04892">
    <property type="entry name" value="VanZ"/>
    <property type="match status" value="1"/>
</dbReference>
<dbReference type="NCBIfam" id="NF037970">
    <property type="entry name" value="vanZ_1"/>
    <property type="match status" value="1"/>
</dbReference>
<sequence length="132" mass="14568">MLRLFLSSLAPERRPLWRALLLALLLVITWLALAPVPPKTADTGWDKANHLLAFGTLAFVGVWAQWPRPRLWGWLVLALLAYGVGIEIAQSFVPPREADWQDVVADGLGIALGLLAAWPFTRVASRVVTQGH</sequence>
<evidence type="ECO:0000313" key="4">
    <source>
        <dbReference type="Proteomes" id="UP001606300"/>
    </source>
</evidence>
<dbReference type="InterPro" id="IPR006976">
    <property type="entry name" value="VanZ-like"/>
</dbReference>
<feature type="transmembrane region" description="Helical" evidence="1">
    <location>
        <begin position="48"/>
        <end position="64"/>
    </location>
</feature>
<feature type="transmembrane region" description="Helical" evidence="1">
    <location>
        <begin position="71"/>
        <end position="92"/>
    </location>
</feature>
<gene>
    <name evidence="3" type="ORF">ACG02S_15815</name>
</gene>
<dbReference type="Proteomes" id="UP001606300">
    <property type="component" value="Unassembled WGS sequence"/>
</dbReference>
<protein>
    <submittedName>
        <fullName evidence="3">VanZ family protein</fullName>
    </submittedName>
</protein>
<reference evidence="3 4" key="1">
    <citation type="submission" date="2024-09" db="EMBL/GenBank/DDBJ databases">
        <title>Novel species of the genus Pelomonas and Roseateles isolated from streams.</title>
        <authorList>
            <person name="Lu H."/>
        </authorList>
    </citation>
    <scope>NUCLEOTIDE SEQUENCE [LARGE SCALE GENOMIC DNA]</scope>
    <source>
        <strain evidence="3 4">DC23W</strain>
    </source>
</reference>
<dbReference type="RefSeq" id="WP_394471431.1">
    <property type="nucleotide sequence ID" value="NZ_JBIGHY010000005.1"/>
</dbReference>
<keyword evidence="1" id="KW-1133">Transmembrane helix</keyword>
<dbReference type="EMBL" id="JBIGHY010000005">
    <property type="protein sequence ID" value="MFG6415365.1"/>
    <property type="molecule type" value="Genomic_DNA"/>
</dbReference>
<dbReference type="PANTHER" id="PTHR28008">
    <property type="entry name" value="DOMAIN PROTEIN, PUTATIVE (AFU_ORTHOLOGUE AFUA_3G10980)-RELATED"/>
    <property type="match status" value="1"/>
</dbReference>
<keyword evidence="4" id="KW-1185">Reference proteome</keyword>
<comment type="caution">
    <text evidence="3">The sequence shown here is derived from an EMBL/GenBank/DDBJ whole genome shotgun (WGS) entry which is preliminary data.</text>
</comment>
<keyword evidence="1" id="KW-0472">Membrane</keyword>
<feature type="domain" description="VanZ-like" evidence="2">
    <location>
        <begin position="49"/>
        <end position="118"/>
    </location>
</feature>
<name>A0ABW7EPD9_9BURK</name>
<feature type="transmembrane region" description="Helical" evidence="1">
    <location>
        <begin position="104"/>
        <end position="121"/>
    </location>
</feature>
<organism evidence="3 4">
    <name type="scientific">Pelomonas dachongensis</name>
    <dbReference type="NCBI Taxonomy" id="3299029"/>
    <lineage>
        <taxon>Bacteria</taxon>
        <taxon>Pseudomonadati</taxon>
        <taxon>Pseudomonadota</taxon>
        <taxon>Betaproteobacteria</taxon>
        <taxon>Burkholderiales</taxon>
        <taxon>Sphaerotilaceae</taxon>
        <taxon>Roseateles</taxon>
    </lineage>
</organism>
<evidence type="ECO:0000256" key="1">
    <source>
        <dbReference type="SAM" id="Phobius"/>
    </source>
</evidence>